<evidence type="ECO:0000259" key="4">
    <source>
        <dbReference type="Pfam" id="PF04677"/>
    </source>
</evidence>
<feature type="region of interest" description="Disordered" evidence="2">
    <location>
        <begin position="239"/>
        <end position="267"/>
    </location>
</feature>
<dbReference type="InterPro" id="IPR006768">
    <property type="entry name" value="Cwf19-like_C_dom-1"/>
</dbReference>
<feature type="compositionally biased region" description="Polar residues" evidence="2">
    <location>
        <begin position="101"/>
        <end position="111"/>
    </location>
</feature>
<dbReference type="PANTHER" id="PTHR12072:SF5">
    <property type="entry name" value="CWF19-LIKE PROTEIN 2"/>
    <property type="match status" value="1"/>
</dbReference>
<dbReference type="EMBL" id="QKWP01002574">
    <property type="protein sequence ID" value="RIB02829.1"/>
    <property type="molecule type" value="Genomic_DNA"/>
</dbReference>
<dbReference type="InterPro" id="IPR036265">
    <property type="entry name" value="HIT-like_sf"/>
</dbReference>
<feature type="region of interest" description="Disordered" evidence="2">
    <location>
        <begin position="101"/>
        <end position="174"/>
    </location>
</feature>
<dbReference type="GO" id="GO:0071014">
    <property type="term" value="C:post-mRNA release spliceosomal complex"/>
    <property type="evidence" value="ECO:0007669"/>
    <property type="project" value="TreeGrafter"/>
</dbReference>
<evidence type="ECO:0000256" key="2">
    <source>
        <dbReference type="SAM" id="MobiDB-lite"/>
    </source>
</evidence>
<feature type="domain" description="Cwf19-like C-terminal" evidence="4">
    <location>
        <begin position="345"/>
        <end position="468"/>
    </location>
</feature>
<feature type="region of interest" description="Disordered" evidence="2">
    <location>
        <begin position="1"/>
        <end position="62"/>
    </location>
</feature>
<proteinExistence type="inferred from homology"/>
<comment type="caution">
    <text evidence="5">The sequence shown here is derived from an EMBL/GenBank/DDBJ whole genome shotgun (WGS) entry which is preliminary data.</text>
</comment>
<dbReference type="GO" id="GO:0000398">
    <property type="term" value="P:mRNA splicing, via spliceosome"/>
    <property type="evidence" value="ECO:0007669"/>
    <property type="project" value="TreeGrafter"/>
</dbReference>
<evidence type="ECO:0000259" key="3">
    <source>
        <dbReference type="Pfam" id="PF04676"/>
    </source>
</evidence>
<evidence type="ECO:0000313" key="6">
    <source>
        <dbReference type="Proteomes" id="UP000266673"/>
    </source>
</evidence>
<gene>
    <name evidence="5" type="ORF">C2G38_2226732</name>
</gene>
<keyword evidence="6" id="KW-1185">Reference proteome</keyword>
<dbReference type="Proteomes" id="UP000266673">
    <property type="component" value="Unassembled WGS sequence"/>
</dbReference>
<evidence type="ECO:0000256" key="1">
    <source>
        <dbReference type="ARBA" id="ARBA00006795"/>
    </source>
</evidence>
<protein>
    <submittedName>
        <fullName evidence="5">CwfJ C-terminus 1-domain-containing protein-like protein</fullName>
    </submittedName>
</protein>
<reference evidence="5 6" key="1">
    <citation type="submission" date="2018-06" db="EMBL/GenBank/DDBJ databases">
        <title>Comparative genomics reveals the genomic features of Rhizophagus irregularis, R. cerebriforme, R. diaphanum and Gigaspora rosea, and their symbiotic lifestyle signature.</title>
        <authorList>
            <person name="Morin E."/>
            <person name="San Clemente H."/>
            <person name="Chen E.C.H."/>
            <person name="De La Providencia I."/>
            <person name="Hainaut M."/>
            <person name="Kuo A."/>
            <person name="Kohler A."/>
            <person name="Murat C."/>
            <person name="Tang N."/>
            <person name="Roy S."/>
            <person name="Loubradou J."/>
            <person name="Henrissat B."/>
            <person name="Grigoriev I.V."/>
            <person name="Corradi N."/>
            <person name="Roux C."/>
            <person name="Martin F.M."/>
        </authorList>
    </citation>
    <scope>NUCLEOTIDE SEQUENCE [LARGE SCALE GENOMIC DNA]</scope>
    <source>
        <strain evidence="5 6">DAOM 194757</strain>
    </source>
</reference>
<dbReference type="STRING" id="44941.A0A397U226"/>
<evidence type="ECO:0000313" key="5">
    <source>
        <dbReference type="EMBL" id="RIB02829.1"/>
    </source>
</evidence>
<dbReference type="InterPro" id="IPR040194">
    <property type="entry name" value="Cwf19-like"/>
</dbReference>
<dbReference type="PANTHER" id="PTHR12072">
    <property type="entry name" value="CWF19, CELL CYCLE CONTROL PROTEIN"/>
    <property type="match status" value="1"/>
</dbReference>
<comment type="similarity">
    <text evidence="1">Belongs to the CWF19 family.</text>
</comment>
<name>A0A397U226_9GLOM</name>
<dbReference type="OrthoDB" id="2113965at2759"/>
<sequence>METESSSSKRVKKSKKDKISKKNKKDRKHKKHSKKHDRHYEERSGGSSTDSGTEKFDLDNAIWVEKQPSIPVSSQDSLQPQTIDSNQEFESISKTVFTNFRNPLNKSSFKKPQNDGIYESSYSENKSSFKRPRSLSPSPSPSPTSIIDQGSSISATNSSTSYIPSIPPPSSNSATPILSLDELNKLQAKALRARLMNLPNASDLEKEYENAKLAAENNSDDIESGTRVEVLPLLDSQGRPYDLHGVTSKSSQHAGPSRRKKEKVETHDVTGQRIRYFGNDDELTLSDMVREERLGSRNRMNSQIVGGIIGDSNFEDDLDYMDDNADKIAKISQKTAEQKRHFAIEDFKKSKQVLENCIYCQNDNSPPKIAMVSMGYRVYLALPNVVEVAEGHCLIVPVQHCSSTLECDDDVWDEIRNFMKCLMQMFAEEDRGVIFMETVVNLKYQNHTVIECIPMPWDLAQDAPAYFKEGIMESSGEWSQNKKLIDTSKAGFRRSMVKELPYFHVWFGLDKGFGHVIEKEKSFPRWFGKEIIAGVCDLPPDVWRRPKKQNPRDNSTRVSKFMKKWKKWDWTTMLEGR</sequence>
<dbReference type="AlphaFoldDB" id="A0A397U226"/>
<organism evidence="5 6">
    <name type="scientific">Gigaspora rosea</name>
    <dbReference type="NCBI Taxonomy" id="44941"/>
    <lineage>
        <taxon>Eukaryota</taxon>
        <taxon>Fungi</taxon>
        <taxon>Fungi incertae sedis</taxon>
        <taxon>Mucoromycota</taxon>
        <taxon>Glomeromycotina</taxon>
        <taxon>Glomeromycetes</taxon>
        <taxon>Diversisporales</taxon>
        <taxon>Gigasporaceae</taxon>
        <taxon>Gigaspora</taxon>
    </lineage>
</organism>
<feature type="domain" description="Cwf19-like protein C-terminal" evidence="3">
    <location>
        <begin position="477"/>
        <end position="571"/>
    </location>
</feature>
<dbReference type="SUPFAM" id="SSF54197">
    <property type="entry name" value="HIT-like"/>
    <property type="match status" value="1"/>
</dbReference>
<dbReference type="Pfam" id="PF04676">
    <property type="entry name" value="CwfJ_C_2"/>
    <property type="match status" value="1"/>
</dbReference>
<feature type="compositionally biased region" description="Basic residues" evidence="2">
    <location>
        <begin position="9"/>
        <end position="37"/>
    </location>
</feature>
<feature type="compositionally biased region" description="Polar residues" evidence="2">
    <location>
        <begin position="70"/>
        <end position="86"/>
    </location>
</feature>
<dbReference type="Pfam" id="PF04677">
    <property type="entry name" value="CwfJ_C_1"/>
    <property type="match status" value="1"/>
</dbReference>
<feature type="region of interest" description="Disordered" evidence="2">
    <location>
        <begin position="67"/>
        <end position="86"/>
    </location>
</feature>
<accession>A0A397U226</accession>
<feature type="compositionally biased region" description="Low complexity" evidence="2">
    <location>
        <begin position="151"/>
        <end position="164"/>
    </location>
</feature>
<dbReference type="Gene3D" id="3.30.428.10">
    <property type="entry name" value="HIT-like"/>
    <property type="match status" value="1"/>
</dbReference>
<dbReference type="InterPro" id="IPR006767">
    <property type="entry name" value="Cwf19-like_C_dom-2"/>
</dbReference>